<comment type="caution">
    <text evidence="4">The sequence shown here is derived from an EMBL/GenBank/DDBJ whole genome shotgun (WGS) entry which is preliminary data.</text>
</comment>
<name>A0ABT3BCK1_9RHOB</name>
<dbReference type="RefSeq" id="WP_263843639.1">
    <property type="nucleotide sequence ID" value="NZ_JALIEB010000004.1"/>
</dbReference>
<dbReference type="Gene3D" id="1.10.10.2520">
    <property type="entry name" value="Cell wall hydrolase SleB, domain 1"/>
    <property type="match status" value="1"/>
</dbReference>
<dbReference type="EMBL" id="JALIEB010000004">
    <property type="protein sequence ID" value="MCV3271312.1"/>
    <property type="molecule type" value="Genomic_DNA"/>
</dbReference>
<accession>A0ABT3BCK1</accession>
<feature type="domain" description="DUF2272" evidence="3">
    <location>
        <begin position="356"/>
        <end position="512"/>
    </location>
</feature>
<keyword evidence="5" id="KW-1185">Reference proteome</keyword>
<evidence type="ECO:0000259" key="2">
    <source>
        <dbReference type="Pfam" id="PF07486"/>
    </source>
</evidence>
<evidence type="ECO:0000313" key="4">
    <source>
        <dbReference type="EMBL" id="MCV3271312.1"/>
    </source>
</evidence>
<gene>
    <name evidence="4" type="ORF">MUB52_07730</name>
</gene>
<dbReference type="InterPro" id="IPR042047">
    <property type="entry name" value="SleB_dom1"/>
</dbReference>
<evidence type="ECO:0000313" key="5">
    <source>
        <dbReference type="Proteomes" id="UP001208690"/>
    </source>
</evidence>
<dbReference type="Pfam" id="PF10030">
    <property type="entry name" value="DUF2272"/>
    <property type="match status" value="1"/>
</dbReference>
<feature type="compositionally biased region" description="Low complexity" evidence="1">
    <location>
        <begin position="96"/>
        <end position="107"/>
    </location>
</feature>
<dbReference type="InterPro" id="IPR019262">
    <property type="entry name" value="DUF2272"/>
</dbReference>
<dbReference type="InterPro" id="IPR011105">
    <property type="entry name" value="Cell_wall_hydrolase_SleB"/>
</dbReference>
<feature type="domain" description="Cell wall hydrolase SleB" evidence="2">
    <location>
        <begin position="160"/>
        <end position="252"/>
    </location>
</feature>
<proteinExistence type="predicted"/>
<evidence type="ECO:0000259" key="3">
    <source>
        <dbReference type="Pfam" id="PF10030"/>
    </source>
</evidence>
<organism evidence="4 5">
    <name type="scientific">Roseobacter sinensis</name>
    <dbReference type="NCBI Taxonomy" id="2931391"/>
    <lineage>
        <taxon>Bacteria</taxon>
        <taxon>Pseudomonadati</taxon>
        <taxon>Pseudomonadota</taxon>
        <taxon>Alphaproteobacteria</taxon>
        <taxon>Rhodobacterales</taxon>
        <taxon>Roseobacteraceae</taxon>
        <taxon>Roseobacter</taxon>
    </lineage>
</organism>
<sequence length="515" mass="55877">MSENPYRSEITQITTAIIDLQMELAARSGAEREQLQQELNAKSEVAIKLKAQSDAWRQGRLTQAVTALQELAASELAKQARVVARLRRMLESQGVPQQPSAQPEATQTPPPAAPITPAAPASGDHLRIDITPQDFDALARVAQSEVGHFGKYGNDQLTGGLGAVVETVLNRVAHKAFPESIQAVVDQPFQFSAINATGSWSGLKPAEAQVAGIVRDYLQGRVNGRSGLLGGATHFLNPFLSSMTALSQWGNHVVANAVAIFGDESREDVHYHGFAPGTPLPRPYTIHFEGGSPVFDARGAAPGAIQAKGLRAGLIATLTAELARFDNGKHKEHEETHFARIGDYWTVLGLPYHGRSVVTFADGSTGNPAWSAAFISWVISQQAVSAQRFKGAQAHWKYVEDIVENRLDSPLFEVMDPRLYPPRPGDIVHYGRGTASRFDLPAALDHLKIDGYYPSHSDFVTDVDLDEGVITTVGGNVENSVKAKRPSVDGNGLLNPRRQRGEDYPWIAVLRLRDA</sequence>
<dbReference type="Proteomes" id="UP001208690">
    <property type="component" value="Unassembled WGS sequence"/>
</dbReference>
<feature type="region of interest" description="Disordered" evidence="1">
    <location>
        <begin position="91"/>
        <end position="126"/>
    </location>
</feature>
<evidence type="ECO:0000256" key="1">
    <source>
        <dbReference type="SAM" id="MobiDB-lite"/>
    </source>
</evidence>
<dbReference type="Pfam" id="PF07486">
    <property type="entry name" value="Hydrolase_2"/>
    <property type="match status" value="1"/>
</dbReference>
<protein>
    <submittedName>
        <fullName evidence="4">DUF2272 domain-containing protein</fullName>
    </submittedName>
</protein>
<reference evidence="4 5" key="1">
    <citation type="submission" date="2022-04" db="EMBL/GenBank/DDBJ databases">
        <title>Roseobacter sp. WL0113 is a bacterium isolated from neritic sediment.</title>
        <authorList>
            <person name="Wang L."/>
            <person name="He W."/>
            <person name="Zhang D.-F."/>
        </authorList>
    </citation>
    <scope>NUCLEOTIDE SEQUENCE [LARGE SCALE GENOMIC DNA]</scope>
    <source>
        <strain evidence="4 5">WL0113</strain>
    </source>
</reference>